<dbReference type="EMBL" id="NFHB01000007">
    <property type="protein sequence ID" value="OUN02644.1"/>
    <property type="molecule type" value="Genomic_DNA"/>
</dbReference>
<dbReference type="Proteomes" id="UP000195772">
    <property type="component" value="Unassembled WGS sequence"/>
</dbReference>
<evidence type="ECO:0000313" key="2">
    <source>
        <dbReference type="Proteomes" id="UP000195772"/>
    </source>
</evidence>
<gene>
    <name evidence="1" type="ORF">B5G41_11415</name>
</gene>
<protein>
    <submittedName>
        <fullName evidence="1">Uncharacterized protein</fullName>
    </submittedName>
</protein>
<reference evidence="2" key="1">
    <citation type="submission" date="2017-04" db="EMBL/GenBank/DDBJ databases">
        <title>Function of individual gut microbiota members based on whole genome sequencing of pure cultures obtained from chicken caecum.</title>
        <authorList>
            <person name="Medvecky M."/>
            <person name="Cejkova D."/>
            <person name="Polansky O."/>
            <person name="Karasova D."/>
            <person name="Kubasova T."/>
            <person name="Cizek A."/>
            <person name="Rychlik I."/>
        </authorList>
    </citation>
    <scope>NUCLEOTIDE SEQUENCE [LARGE SCALE GENOMIC DNA]</scope>
    <source>
        <strain evidence="2">An90</strain>
    </source>
</reference>
<name>A0A1Y3QSL4_9BACT</name>
<comment type="caution">
    <text evidence="1">The sequence shown here is derived from an EMBL/GenBank/DDBJ whole genome shotgun (WGS) entry which is preliminary data.</text>
</comment>
<proteinExistence type="predicted"/>
<organism evidence="1 2">
    <name type="scientific">Alistipes onderdonkii</name>
    <dbReference type="NCBI Taxonomy" id="328813"/>
    <lineage>
        <taxon>Bacteria</taxon>
        <taxon>Pseudomonadati</taxon>
        <taxon>Bacteroidota</taxon>
        <taxon>Bacteroidia</taxon>
        <taxon>Bacteroidales</taxon>
        <taxon>Rikenellaceae</taxon>
        <taxon>Alistipes</taxon>
    </lineage>
</organism>
<evidence type="ECO:0000313" key="1">
    <source>
        <dbReference type="EMBL" id="OUN02644.1"/>
    </source>
</evidence>
<dbReference type="AlphaFoldDB" id="A0A1Y3QSL4"/>
<accession>A0A1Y3QSL4</accession>
<sequence length="91" mass="10206">MSYRSPQRENITIRFEATDNDPGLHAKIFDDLLLVFDTVTGGKNAKYALRCTAAMRFTVFRIEINYIIAEGEADIVDSFGHDAGFDASLEE</sequence>